<accession>A0A6J7QJP4</accession>
<dbReference type="SUPFAM" id="SSF52151">
    <property type="entry name" value="FabD/lysophospholipase-like"/>
    <property type="match status" value="1"/>
</dbReference>
<evidence type="ECO:0000256" key="3">
    <source>
        <dbReference type="ARBA" id="ARBA00023315"/>
    </source>
</evidence>
<evidence type="ECO:0000313" key="10">
    <source>
        <dbReference type="EMBL" id="CAB4981259.1"/>
    </source>
</evidence>
<evidence type="ECO:0000313" key="6">
    <source>
        <dbReference type="EMBL" id="CAB4665161.1"/>
    </source>
</evidence>
<dbReference type="Gene3D" id="3.40.366.10">
    <property type="entry name" value="Malonyl-Coenzyme A Acyl Carrier Protein, domain 2"/>
    <property type="match status" value="1"/>
</dbReference>
<dbReference type="EC" id="2.3.1.39" evidence="1"/>
<evidence type="ECO:0000313" key="11">
    <source>
        <dbReference type="EMBL" id="CAB5017928.1"/>
    </source>
</evidence>
<evidence type="ECO:0000256" key="2">
    <source>
        <dbReference type="ARBA" id="ARBA00022679"/>
    </source>
</evidence>
<dbReference type="SUPFAM" id="SSF55048">
    <property type="entry name" value="Probable ACP-binding domain of malonyl-CoA ACP transacylase"/>
    <property type="match status" value="1"/>
</dbReference>
<dbReference type="InterPro" id="IPR014043">
    <property type="entry name" value="Acyl_transferase_dom"/>
</dbReference>
<dbReference type="EMBL" id="CAEZXT010000026">
    <property type="protein sequence ID" value="CAB4696507.1"/>
    <property type="molecule type" value="Genomic_DNA"/>
</dbReference>
<dbReference type="EMBL" id="CAFBOE010000120">
    <property type="protein sequence ID" value="CAB4981259.1"/>
    <property type="molecule type" value="Genomic_DNA"/>
</dbReference>
<dbReference type="InterPro" id="IPR001227">
    <property type="entry name" value="Ac_transferase_dom_sf"/>
</dbReference>
<dbReference type="EMBL" id="CAEZWS010000030">
    <property type="protein sequence ID" value="CAB4665161.1"/>
    <property type="molecule type" value="Genomic_DNA"/>
</dbReference>
<dbReference type="GO" id="GO:0006633">
    <property type="term" value="P:fatty acid biosynthetic process"/>
    <property type="evidence" value="ECO:0007669"/>
    <property type="project" value="TreeGrafter"/>
</dbReference>
<organism evidence="11">
    <name type="scientific">freshwater metagenome</name>
    <dbReference type="NCBI Taxonomy" id="449393"/>
    <lineage>
        <taxon>unclassified sequences</taxon>
        <taxon>metagenomes</taxon>
        <taxon>ecological metagenomes</taxon>
    </lineage>
</organism>
<keyword evidence="2" id="KW-0808">Transferase</keyword>
<reference evidence="11" key="1">
    <citation type="submission" date="2020-05" db="EMBL/GenBank/DDBJ databases">
        <authorList>
            <person name="Chiriac C."/>
            <person name="Salcher M."/>
            <person name="Ghai R."/>
            <person name="Kavagutti S V."/>
        </authorList>
    </citation>
    <scope>NUCLEOTIDE SEQUENCE</scope>
</reference>
<protein>
    <recommendedName>
        <fullName evidence="1">[acyl-carrier-protein] S-malonyltransferase</fullName>
        <ecNumber evidence="1">2.3.1.39</ecNumber>
    </recommendedName>
</protein>
<dbReference type="EMBL" id="CAFAAR010000102">
    <property type="protein sequence ID" value="CAB4808962.1"/>
    <property type="molecule type" value="Genomic_DNA"/>
</dbReference>
<dbReference type="PANTHER" id="PTHR42681:SF1">
    <property type="entry name" value="MALONYL-COA-ACYL CARRIER PROTEIN TRANSACYLASE, MITOCHONDRIAL"/>
    <property type="match status" value="1"/>
</dbReference>
<keyword evidence="3" id="KW-0012">Acyltransferase</keyword>
<comment type="catalytic activity">
    <reaction evidence="4">
        <text>holo-[ACP] + malonyl-CoA = malonyl-[ACP] + CoA</text>
        <dbReference type="Rhea" id="RHEA:41792"/>
        <dbReference type="Rhea" id="RHEA-COMP:9623"/>
        <dbReference type="Rhea" id="RHEA-COMP:9685"/>
        <dbReference type="ChEBI" id="CHEBI:57287"/>
        <dbReference type="ChEBI" id="CHEBI:57384"/>
        <dbReference type="ChEBI" id="CHEBI:64479"/>
        <dbReference type="ChEBI" id="CHEBI:78449"/>
        <dbReference type="EC" id="2.3.1.39"/>
    </reaction>
</comment>
<dbReference type="PANTHER" id="PTHR42681">
    <property type="entry name" value="MALONYL-COA-ACYL CARRIER PROTEIN TRANSACYLASE, MITOCHONDRIAL"/>
    <property type="match status" value="1"/>
</dbReference>
<evidence type="ECO:0000313" key="7">
    <source>
        <dbReference type="EMBL" id="CAB4696507.1"/>
    </source>
</evidence>
<dbReference type="SMART" id="SM00827">
    <property type="entry name" value="PKS_AT"/>
    <property type="match status" value="1"/>
</dbReference>
<dbReference type="GO" id="GO:0005829">
    <property type="term" value="C:cytosol"/>
    <property type="evidence" value="ECO:0007669"/>
    <property type="project" value="TreeGrafter"/>
</dbReference>
<dbReference type="Pfam" id="PF00698">
    <property type="entry name" value="Acyl_transf_1"/>
    <property type="match status" value="1"/>
</dbReference>
<dbReference type="InterPro" id="IPR016035">
    <property type="entry name" value="Acyl_Trfase/lysoPLipase"/>
</dbReference>
<dbReference type="Gene3D" id="3.30.70.250">
    <property type="entry name" value="Malonyl-CoA ACP transacylase, ACP-binding"/>
    <property type="match status" value="1"/>
</dbReference>
<evidence type="ECO:0000259" key="5">
    <source>
        <dbReference type="SMART" id="SM00827"/>
    </source>
</evidence>
<proteinExistence type="predicted"/>
<dbReference type="EMBL" id="CAFBQZ010000011">
    <property type="protein sequence ID" value="CAB5070606.1"/>
    <property type="molecule type" value="Genomic_DNA"/>
</dbReference>
<evidence type="ECO:0000256" key="4">
    <source>
        <dbReference type="ARBA" id="ARBA00048462"/>
    </source>
</evidence>
<gene>
    <name evidence="6" type="ORF">UFOPK2288_00721</name>
    <name evidence="7" type="ORF">UFOPK2589_00583</name>
    <name evidence="8" type="ORF">UFOPK2931_00794</name>
    <name evidence="9" type="ORF">UFOPK3056_00921</name>
    <name evidence="10" type="ORF">UFOPK3916_01012</name>
    <name evidence="11" type="ORF">UFOPK4074_00982</name>
    <name evidence="12" type="ORF">UFOPK4372_00297</name>
</gene>
<dbReference type="InterPro" id="IPR016036">
    <property type="entry name" value="Malonyl_transacylase_ACP-bd"/>
</dbReference>
<evidence type="ECO:0000313" key="12">
    <source>
        <dbReference type="EMBL" id="CAB5070606.1"/>
    </source>
</evidence>
<dbReference type="InterPro" id="IPR050858">
    <property type="entry name" value="Mal-CoA-ACP_Trans/PKS_FabD"/>
</dbReference>
<dbReference type="EMBL" id="CAFBPG010000112">
    <property type="protein sequence ID" value="CAB5017928.1"/>
    <property type="molecule type" value="Genomic_DNA"/>
</dbReference>
<sequence>MLAIVAPGQGSQTPGFLTPWLEDQHLRQLLNDFSGAIELDLLHLGTNADADEIRNTANAQPLIVSAGLIGMQSLGKNITYDITAGHSVGEITSSAIAGAFSALDAMALVRERGLVMAVAAAHSETGMSAVLGGDRQEVLKAIANLGLIPANDNGAGQIVAAGDLIALAQLNDAPPAGARVRALQVAGAFHTHFMQPALSHLEEFARTMTVTNPPVKTLSNKDGEVVANGREVLDRIVNQIANPVRWDLCMETMKSLGVTAVLELPPAGTLVGLIKRALPGVETVALKSPDDIDSALDLIKRHSEKVVSS</sequence>
<evidence type="ECO:0000313" key="8">
    <source>
        <dbReference type="EMBL" id="CAB4781172.1"/>
    </source>
</evidence>
<name>A0A6J7QJP4_9ZZZZ</name>
<dbReference type="AlphaFoldDB" id="A0A6J7QJP4"/>
<feature type="domain" description="Malonyl-CoA:ACP transacylase (MAT)" evidence="5">
    <location>
        <begin position="5"/>
        <end position="303"/>
    </location>
</feature>
<evidence type="ECO:0000256" key="1">
    <source>
        <dbReference type="ARBA" id="ARBA00013258"/>
    </source>
</evidence>
<evidence type="ECO:0000313" key="9">
    <source>
        <dbReference type="EMBL" id="CAB4808962.1"/>
    </source>
</evidence>
<dbReference type="GO" id="GO:0004314">
    <property type="term" value="F:[acyl-carrier-protein] S-malonyltransferase activity"/>
    <property type="evidence" value="ECO:0007669"/>
    <property type="project" value="UniProtKB-EC"/>
</dbReference>
<dbReference type="EMBL" id="CAEZZZ010000047">
    <property type="protein sequence ID" value="CAB4781172.1"/>
    <property type="molecule type" value="Genomic_DNA"/>
</dbReference>